<dbReference type="EMBL" id="JAUFQH010000003">
    <property type="protein sequence ID" value="MDN3618354.1"/>
    <property type="molecule type" value="Genomic_DNA"/>
</dbReference>
<evidence type="ECO:0000313" key="2">
    <source>
        <dbReference type="Proteomes" id="UP001228636"/>
    </source>
</evidence>
<accession>A0AAJ1VFH8</accession>
<gene>
    <name evidence="1" type="ORF">QWY81_02655</name>
</gene>
<organism evidence="1 2">
    <name type="scientific">Polaribacter sejongensis</name>
    <dbReference type="NCBI Taxonomy" id="985043"/>
    <lineage>
        <taxon>Bacteria</taxon>
        <taxon>Pseudomonadati</taxon>
        <taxon>Bacteroidota</taxon>
        <taxon>Flavobacteriia</taxon>
        <taxon>Flavobacteriales</taxon>
        <taxon>Flavobacteriaceae</taxon>
    </lineage>
</organism>
<evidence type="ECO:0000313" key="1">
    <source>
        <dbReference type="EMBL" id="MDN3618354.1"/>
    </source>
</evidence>
<dbReference type="RefSeq" id="WP_261972040.1">
    <property type="nucleotide sequence ID" value="NZ_CP103460.1"/>
</dbReference>
<name>A0AAJ1VFH8_9FLAO</name>
<dbReference type="AlphaFoldDB" id="A0AAJ1VFH8"/>
<comment type="caution">
    <text evidence="1">The sequence shown here is derived from an EMBL/GenBank/DDBJ whole genome shotgun (WGS) entry which is preliminary data.</text>
</comment>
<reference evidence="1 2" key="1">
    <citation type="journal article" date="2014" name="Int. J. Syst. Evol. Microbiol.">
        <title>Complete genome sequence of Corynebacterium casei LMG S-19264T (=DSM 44701T), isolated from a smear-ripened cheese.</title>
        <authorList>
            <consortium name="US DOE Joint Genome Institute (JGI-PGF)"/>
            <person name="Walter F."/>
            <person name="Albersmeier A."/>
            <person name="Kalinowski J."/>
            <person name="Ruckert C."/>
        </authorList>
    </citation>
    <scope>NUCLEOTIDE SEQUENCE [LARGE SCALE GENOMIC DNA]</scope>
    <source>
        <strain evidence="1 2">CECT 8670</strain>
    </source>
</reference>
<proteinExistence type="predicted"/>
<sequence>MELTKEQIQYIDHRLENEGVKYWDIRIEMLDHIISDVEKNLKPENTEYEFKEIVQTSFVTLGWKENFNGSNFPNTDTDAWKNI</sequence>
<dbReference type="Proteomes" id="UP001228636">
    <property type="component" value="Unassembled WGS sequence"/>
</dbReference>
<protein>
    <submittedName>
        <fullName evidence="1">Uncharacterized protein</fullName>
    </submittedName>
</protein>